<protein>
    <submittedName>
        <fullName evidence="1">DMT family transporter</fullName>
    </submittedName>
</protein>
<evidence type="ECO:0000313" key="2">
    <source>
        <dbReference type="Proteomes" id="UP001059663"/>
    </source>
</evidence>
<proteinExistence type="predicted"/>
<dbReference type="Proteomes" id="UP001059663">
    <property type="component" value="Chromosome"/>
</dbReference>
<gene>
    <name evidence="1" type="ORF">LP422_16385</name>
</gene>
<organism evidence="1 2">
    <name type="scientific">Janibacter limosus</name>
    <dbReference type="NCBI Taxonomy" id="53458"/>
    <lineage>
        <taxon>Bacteria</taxon>
        <taxon>Bacillati</taxon>
        <taxon>Actinomycetota</taxon>
        <taxon>Actinomycetes</taxon>
        <taxon>Micrococcales</taxon>
        <taxon>Intrasporangiaceae</taxon>
        <taxon>Janibacter</taxon>
    </lineage>
</organism>
<sequence>MAAAISTPQRAPFALGLLVALFSAATFGSSGTFGASLPATGWSPGAIVTLRICGAALVLLVPTVIAMRGQWHLLRRNALRILAYGLFAVAGCQFAYFMAVDHLSVGVALLLEYLAPVLIVARVWARHGRRPSPLTMAGVAAAVLGLVLVLEVASGAQLDLVGVLWGLLAAVGLVIFFLVAADEQDALPPIGFAGAGPAVGAVSLLLAAGLGLLPMSANTSAVDLAGWSAPRWVPIIELALVAGAVAYVSGIAAARLLGGTVASFVGLSEVLFAVVFAWLIVGEAMSPVQIVGGVAVLAGVVAVKLGEGGAPVPGCPPMTWTPRCWPPPTVSRRPALPSRSGSTSISGLPRRGTLHGRSDP</sequence>
<evidence type="ECO:0000313" key="1">
    <source>
        <dbReference type="EMBL" id="UUZ44141.1"/>
    </source>
</evidence>
<reference evidence="1" key="1">
    <citation type="submission" date="2021-11" db="EMBL/GenBank/DDBJ databases">
        <title>Study of the species diversity of bacterial strains isolated from a unique natural object - Shulgan-Tash cave (Bashkiria).</title>
        <authorList>
            <person name="Sazanova A.L."/>
            <person name="Chirak E.R."/>
            <person name="Safronova V.I."/>
        </authorList>
    </citation>
    <scope>NUCLEOTIDE SEQUENCE</scope>
    <source>
        <strain evidence="1">P1</strain>
    </source>
</reference>
<dbReference type="EMBL" id="CP087977">
    <property type="protein sequence ID" value="UUZ44141.1"/>
    <property type="molecule type" value="Genomic_DNA"/>
</dbReference>
<name>A0AC61U2A5_9MICO</name>
<accession>A0AC61U2A5</accession>